<evidence type="ECO:0000313" key="2">
    <source>
        <dbReference type="EMBL" id="KAG2272233.1"/>
    </source>
</evidence>
<gene>
    <name evidence="2" type="ORF">Bca52824_066788</name>
</gene>
<dbReference type="Proteomes" id="UP000886595">
    <property type="component" value="Unassembled WGS sequence"/>
</dbReference>
<dbReference type="EMBL" id="JAAMPC010000013">
    <property type="protein sequence ID" value="KAG2272233.1"/>
    <property type="molecule type" value="Genomic_DNA"/>
</dbReference>
<dbReference type="AlphaFoldDB" id="A0A8X7QM67"/>
<evidence type="ECO:0000313" key="3">
    <source>
        <dbReference type="Proteomes" id="UP000886595"/>
    </source>
</evidence>
<evidence type="ECO:0000256" key="1">
    <source>
        <dbReference type="SAM" id="MobiDB-lite"/>
    </source>
</evidence>
<feature type="region of interest" description="Disordered" evidence="1">
    <location>
        <begin position="1"/>
        <end position="25"/>
    </location>
</feature>
<comment type="caution">
    <text evidence="2">The sequence shown here is derived from an EMBL/GenBank/DDBJ whole genome shotgun (WGS) entry which is preliminary data.</text>
</comment>
<proteinExistence type="predicted"/>
<sequence length="87" mass="10301">MSSEIRCSEAPEVRRRETIEDKQSLGDELSLETNLIQEKNETNQYPGTTQDWELSKEHNVLQQEDSGCDYEPMKPLHLHLYNRRRLL</sequence>
<keyword evidence="3" id="KW-1185">Reference proteome</keyword>
<protein>
    <submittedName>
        <fullName evidence="2">Uncharacterized protein</fullName>
    </submittedName>
</protein>
<organism evidence="2 3">
    <name type="scientific">Brassica carinata</name>
    <name type="common">Ethiopian mustard</name>
    <name type="synonym">Abyssinian cabbage</name>
    <dbReference type="NCBI Taxonomy" id="52824"/>
    <lineage>
        <taxon>Eukaryota</taxon>
        <taxon>Viridiplantae</taxon>
        <taxon>Streptophyta</taxon>
        <taxon>Embryophyta</taxon>
        <taxon>Tracheophyta</taxon>
        <taxon>Spermatophyta</taxon>
        <taxon>Magnoliopsida</taxon>
        <taxon>eudicotyledons</taxon>
        <taxon>Gunneridae</taxon>
        <taxon>Pentapetalae</taxon>
        <taxon>rosids</taxon>
        <taxon>malvids</taxon>
        <taxon>Brassicales</taxon>
        <taxon>Brassicaceae</taxon>
        <taxon>Brassiceae</taxon>
        <taxon>Brassica</taxon>
    </lineage>
</organism>
<accession>A0A8X7QM67</accession>
<reference evidence="2 3" key="1">
    <citation type="submission" date="2020-02" db="EMBL/GenBank/DDBJ databases">
        <authorList>
            <person name="Ma Q."/>
            <person name="Huang Y."/>
            <person name="Song X."/>
            <person name="Pei D."/>
        </authorList>
    </citation>
    <scope>NUCLEOTIDE SEQUENCE [LARGE SCALE GENOMIC DNA]</scope>
    <source>
        <strain evidence="2">Sxm20200214</strain>
        <tissue evidence="2">Leaf</tissue>
    </source>
</reference>
<name>A0A8X7QM67_BRACI</name>